<evidence type="ECO:0000256" key="2">
    <source>
        <dbReference type="ARBA" id="ARBA00017562"/>
    </source>
</evidence>
<accession>A0A2I1NA90</accession>
<evidence type="ECO:0000259" key="5">
    <source>
        <dbReference type="PROSITE" id="PS50968"/>
    </source>
</evidence>
<dbReference type="InterPro" id="IPR011053">
    <property type="entry name" value="Single_hybrid_motif"/>
</dbReference>
<dbReference type="GO" id="GO:0003989">
    <property type="term" value="F:acetyl-CoA carboxylase activity"/>
    <property type="evidence" value="ECO:0007669"/>
    <property type="project" value="InterPro"/>
</dbReference>
<dbReference type="UniPathway" id="UPA00094"/>
<dbReference type="PRINTS" id="PR01071">
    <property type="entry name" value="ACOABIOTINCC"/>
</dbReference>
<dbReference type="Pfam" id="PF00364">
    <property type="entry name" value="Biotin_lipoyl"/>
    <property type="match status" value="1"/>
</dbReference>
<organism evidence="6 7">
    <name type="scientific">Campylobacter ureolyticus</name>
    <dbReference type="NCBI Taxonomy" id="827"/>
    <lineage>
        <taxon>Bacteria</taxon>
        <taxon>Pseudomonadati</taxon>
        <taxon>Campylobacterota</taxon>
        <taxon>Epsilonproteobacteria</taxon>
        <taxon>Campylobacterales</taxon>
        <taxon>Campylobacteraceae</taxon>
        <taxon>Campylobacter</taxon>
    </lineage>
</organism>
<evidence type="ECO:0000256" key="1">
    <source>
        <dbReference type="ARBA" id="ARBA00003761"/>
    </source>
</evidence>
<sequence>MKTEEIKELMKYFESTGIGRMRLKEGDFEIELRKTCESNDATPEACPTPAPQPPINVVVNSEQNKQQSSKDTINSPMVGTFYIAPSPGEAPFVKVGQTVRKGDVVGIIEAMKIMNEIEAEFDCRISNILVADGQPVEFGMAIIEVEKL</sequence>
<protein>
    <recommendedName>
        <fullName evidence="2 4">Biotin carboxyl carrier protein of acetyl-CoA carboxylase</fullName>
    </recommendedName>
</protein>
<dbReference type="PROSITE" id="PS50968">
    <property type="entry name" value="BIOTINYL_LIPOYL"/>
    <property type="match status" value="1"/>
</dbReference>
<evidence type="ECO:0000256" key="4">
    <source>
        <dbReference type="RuleBase" id="RU364072"/>
    </source>
</evidence>
<evidence type="ECO:0000313" key="6">
    <source>
        <dbReference type="EMBL" id="PKZ29296.1"/>
    </source>
</evidence>
<dbReference type="Gene3D" id="2.40.50.100">
    <property type="match status" value="1"/>
</dbReference>
<dbReference type="EMBL" id="PKHU01000004">
    <property type="protein sequence ID" value="PKZ29296.1"/>
    <property type="molecule type" value="Genomic_DNA"/>
</dbReference>
<feature type="domain" description="Lipoyl-binding" evidence="5">
    <location>
        <begin position="70"/>
        <end position="146"/>
    </location>
</feature>
<dbReference type="CDD" id="cd06850">
    <property type="entry name" value="biotinyl_domain"/>
    <property type="match status" value="1"/>
</dbReference>
<name>A0A2I1NA90_9BACT</name>
<dbReference type="InterPro" id="IPR000089">
    <property type="entry name" value="Biotin_lipoyl"/>
</dbReference>
<dbReference type="SUPFAM" id="SSF51230">
    <property type="entry name" value="Single hybrid motif"/>
    <property type="match status" value="1"/>
</dbReference>
<dbReference type="FunFam" id="2.40.50.100:FF:000003">
    <property type="entry name" value="Acetyl-CoA carboxylase biotin carboxyl carrier protein"/>
    <property type="match status" value="1"/>
</dbReference>
<keyword evidence="4" id="KW-0276">Fatty acid metabolism</keyword>
<gene>
    <name evidence="6" type="primary">accB</name>
    <name evidence="6" type="ORF">CYJ41_05515</name>
</gene>
<dbReference type="RefSeq" id="WP_050333537.1">
    <property type="nucleotide sequence ID" value="NZ_JAPXGQ010000001.1"/>
</dbReference>
<evidence type="ECO:0000313" key="7">
    <source>
        <dbReference type="Proteomes" id="UP000234639"/>
    </source>
</evidence>
<dbReference type="NCBIfam" id="TIGR00531">
    <property type="entry name" value="BCCP"/>
    <property type="match status" value="1"/>
</dbReference>
<dbReference type="InterPro" id="IPR050709">
    <property type="entry name" value="Biotin_Carboxyl_Carrier/Decarb"/>
</dbReference>
<keyword evidence="4" id="KW-0444">Lipid biosynthesis</keyword>
<dbReference type="AlphaFoldDB" id="A0A2I1NA90"/>
<comment type="caution">
    <text evidence="6">The sequence shown here is derived from an EMBL/GenBank/DDBJ whole genome shotgun (WGS) entry which is preliminary data.</text>
</comment>
<keyword evidence="3 4" id="KW-0092">Biotin</keyword>
<dbReference type="Proteomes" id="UP000234639">
    <property type="component" value="Unassembled WGS sequence"/>
</dbReference>
<dbReference type="GO" id="GO:0009317">
    <property type="term" value="C:acetyl-CoA carboxylase complex"/>
    <property type="evidence" value="ECO:0007669"/>
    <property type="project" value="InterPro"/>
</dbReference>
<dbReference type="InterPro" id="IPR001249">
    <property type="entry name" value="AcCoA_biotinCC"/>
</dbReference>
<proteinExistence type="predicted"/>
<evidence type="ECO:0000256" key="3">
    <source>
        <dbReference type="ARBA" id="ARBA00023267"/>
    </source>
</evidence>
<dbReference type="PANTHER" id="PTHR45266:SF3">
    <property type="entry name" value="OXALOACETATE DECARBOXYLASE ALPHA CHAIN"/>
    <property type="match status" value="1"/>
</dbReference>
<comment type="function">
    <text evidence="1 4">This protein is a component of the acetyl coenzyme A carboxylase complex; first, biotin carboxylase catalyzes the carboxylation of the carrier protein and then the transcarboxylase transfers the carboxyl group to form malonyl-CoA.</text>
</comment>
<keyword evidence="4" id="KW-0275">Fatty acid biosynthesis</keyword>
<keyword evidence="4" id="KW-0443">Lipid metabolism</keyword>
<dbReference type="PANTHER" id="PTHR45266">
    <property type="entry name" value="OXALOACETATE DECARBOXYLASE ALPHA CHAIN"/>
    <property type="match status" value="1"/>
</dbReference>
<dbReference type="GO" id="GO:0006633">
    <property type="term" value="P:fatty acid biosynthetic process"/>
    <property type="evidence" value="ECO:0007669"/>
    <property type="project" value="UniProtKB-UniPathway"/>
</dbReference>
<comment type="pathway">
    <text evidence="4">Lipid metabolism; fatty acid biosynthesis.</text>
</comment>
<reference evidence="6 7" key="1">
    <citation type="submission" date="2017-12" db="EMBL/GenBank/DDBJ databases">
        <title>Phylogenetic diversity of female urinary microbiome.</title>
        <authorList>
            <person name="Thomas-White K."/>
            <person name="Wolfe A.J."/>
        </authorList>
    </citation>
    <scope>NUCLEOTIDE SEQUENCE [LARGE SCALE GENOMIC DNA]</scope>
    <source>
        <strain evidence="6 7">UMB0112</strain>
    </source>
</reference>